<dbReference type="InterPro" id="IPR038765">
    <property type="entry name" value="Papain-like_cys_pep_sf"/>
</dbReference>
<keyword evidence="4" id="KW-1185">Reference proteome</keyword>
<sequence length="345" mass="38834">MPTNPLTPLFLTPCPTFRVDAAQRLRDYRVSQGQPPSGSYDTIELINMAPHPSASTVSHRGTQAWPSFFPRKARYSNLKQQEVPKSAFPKEADGASQSQIPPKVVLHSELQPPQPKPKADESDLITSDDPLGREPNSLSTSLEVPPHPLQTLSNQDNAKMEDLLKLNLVTFDPQQTPGIIVRDIGPSSLGLVQSTNIKGDGNCQYRAIAQITHKNQEMYSEVKTQVLNYMSHDDKEVVLSFMDMKDEKTIAEAFDNYYDQIKQDNAYGDEYTLQAMAKLYKLNIACLAYSVNDLTEKLSLLKYEFANGVGDAPWHTVYLYREHYQLLFKKGPKNFQHQGVTEIKS</sequence>
<dbReference type="Pfam" id="PF02338">
    <property type="entry name" value="OTU"/>
    <property type="match status" value="1"/>
</dbReference>
<evidence type="ECO:0000256" key="1">
    <source>
        <dbReference type="SAM" id="MobiDB-lite"/>
    </source>
</evidence>
<feature type="domain" description="OTU" evidence="2">
    <location>
        <begin position="192"/>
        <end position="330"/>
    </location>
</feature>
<dbReference type="PROSITE" id="PS50802">
    <property type="entry name" value="OTU"/>
    <property type="match status" value="1"/>
</dbReference>
<evidence type="ECO:0000313" key="4">
    <source>
        <dbReference type="Proteomes" id="UP000765509"/>
    </source>
</evidence>
<evidence type="ECO:0000313" key="3">
    <source>
        <dbReference type="EMBL" id="MBW0478435.1"/>
    </source>
</evidence>
<dbReference type="OrthoDB" id="2507542at2759"/>
<proteinExistence type="predicted"/>
<dbReference type="GO" id="GO:0016579">
    <property type="term" value="P:protein deubiquitination"/>
    <property type="evidence" value="ECO:0007669"/>
    <property type="project" value="TreeGrafter"/>
</dbReference>
<protein>
    <recommendedName>
        <fullName evidence="2">OTU domain-containing protein</fullName>
    </recommendedName>
</protein>
<dbReference type="CDD" id="cd22744">
    <property type="entry name" value="OTU"/>
    <property type="match status" value="1"/>
</dbReference>
<gene>
    <name evidence="3" type="ORF">O181_018150</name>
</gene>
<comment type="caution">
    <text evidence="3">The sequence shown here is derived from an EMBL/GenBank/DDBJ whole genome shotgun (WGS) entry which is preliminary data.</text>
</comment>
<dbReference type="Proteomes" id="UP000765509">
    <property type="component" value="Unassembled WGS sequence"/>
</dbReference>
<accession>A0A9Q3GTR3</accession>
<dbReference type="InterPro" id="IPR050704">
    <property type="entry name" value="Peptidase_C85-like"/>
</dbReference>
<dbReference type="Gene3D" id="3.90.70.80">
    <property type="match status" value="1"/>
</dbReference>
<name>A0A9Q3GTR3_9BASI</name>
<feature type="region of interest" description="Disordered" evidence="1">
    <location>
        <begin position="108"/>
        <end position="153"/>
    </location>
</feature>
<dbReference type="SUPFAM" id="SSF54001">
    <property type="entry name" value="Cysteine proteinases"/>
    <property type="match status" value="1"/>
</dbReference>
<organism evidence="3 4">
    <name type="scientific">Austropuccinia psidii MF-1</name>
    <dbReference type="NCBI Taxonomy" id="1389203"/>
    <lineage>
        <taxon>Eukaryota</taxon>
        <taxon>Fungi</taxon>
        <taxon>Dikarya</taxon>
        <taxon>Basidiomycota</taxon>
        <taxon>Pucciniomycotina</taxon>
        <taxon>Pucciniomycetes</taxon>
        <taxon>Pucciniales</taxon>
        <taxon>Sphaerophragmiaceae</taxon>
        <taxon>Austropuccinia</taxon>
    </lineage>
</organism>
<dbReference type="InterPro" id="IPR003323">
    <property type="entry name" value="OTU_dom"/>
</dbReference>
<evidence type="ECO:0000259" key="2">
    <source>
        <dbReference type="PROSITE" id="PS50802"/>
    </source>
</evidence>
<reference evidence="3" key="1">
    <citation type="submission" date="2021-03" db="EMBL/GenBank/DDBJ databases">
        <title>Draft genome sequence of rust myrtle Austropuccinia psidii MF-1, a brazilian biotype.</title>
        <authorList>
            <person name="Quecine M.C."/>
            <person name="Pachon D.M.R."/>
            <person name="Bonatelli M.L."/>
            <person name="Correr F.H."/>
            <person name="Franceschini L.M."/>
            <person name="Leite T.F."/>
            <person name="Margarido G.R.A."/>
            <person name="Almeida C.A."/>
            <person name="Ferrarezi J.A."/>
            <person name="Labate C.A."/>
        </authorList>
    </citation>
    <scope>NUCLEOTIDE SEQUENCE</scope>
    <source>
        <strain evidence="3">MF-1</strain>
    </source>
</reference>
<dbReference type="AlphaFoldDB" id="A0A9Q3GTR3"/>
<dbReference type="PANTHER" id="PTHR12419">
    <property type="entry name" value="OTU DOMAIN CONTAINING PROTEIN"/>
    <property type="match status" value="1"/>
</dbReference>
<dbReference type="EMBL" id="AVOT02005185">
    <property type="protein sequence ID" value="MBW0478435.1"/>
    <property type="molecule type" value="Genomic_DNA"/>
</dbReference>
<dbReference type="GO" id="GO:0004843">
    <property type="term" value="F:cysteine-type deubiquitinase activity"/>
    <property type="evidence" value="ECO:0007669"/>
    <property type="project" value="TreeGrafter"/>
</dbReference>